<feature type="region of interest" description="Disordered" evidence="1">
    <location>
        <begin position="663"/>
        <end position="687"/>
    </location>
</feature>
<feature type="region of interest" description="Disordered" evidence="1">
    <location>
        <begin position="295"/>
        <end position="369"/>
    </location>
</feature>
<organism evidence="2 3">
    <name type="scientific">Didymella glomerata</name>
    <dbReference type="NCBI Taxonomy" id="749621"/>
    <lineage>
        <taxon>Eukaryota</taxon>
        <taxon>Fungi</taxon>
        <taxon>Dikarya</taxon>
        <taxon>Ascomycota</taxon>
        <taxon>Pezizomycotina</taxon>
        <taxon>Dothideomycetes</taxon>
        <taxon>Pleosporomycetidae</taxon>
        <taxon>Pleosporales</taxon>
        <taxon>Pleosporineae</taxon>
        <taxon>Didymellaceae</taxon>
        <taxon>Didymella</taxon>
    </lineage>
</organism>
<dbReference type="Proteomes" id="UP001140562">
    <property type="component" value="Unassembled WGS sequence"/>
</dbReference>
<feature type="region of interest" description="Disordered" evidence="1">
    <location>
        <begin position="388"/>
        <end position="409"/>
    </location>
</feature>
<feature type="compositionally biased region" description="Polar residues" evidence="1">
    <location>
        <begin position="296"/>
        <end position="308"/>
    </location>
</feature>
<feature type="region of interest" description="Disordered" evidence="1">
    <location>
        <begin position="270"/>
        <end position="289"/>
    </location>
</feature>
<evidence type="ECO:0000256" key="1">
    <source>
        <dbReference type="SAM" id="MobiDB-lite"/>
    </source>
</evidence>
<proteinExistence type="predicted"/>
<keyword evidence="3" id="KW-1185">Reference proteome</keyword>
<evidence type="ECO:0000313" key="3">
    <source>
        <dbReference type="Proteomes" id="UP001140562"/>
    </source>
</evidence>
<gene>
    <name evidence="2" type="ORF">N0V87_008045</name>
</gene>
<evidence type="ECO:0000313" key="2">
    <source>
        <dbReference type="EMBL" id="KAJ4332915.1"/>
    </source>
</evidence>
<feature type="compositionally biased region" description="Polar residues" evidence="1">
    <location>
        <begin position="1"/>
        <end position="13"/>
    </location>
</feature>
<dbReference type="AlphaFoldDB" id="A0A9W8WTT1"/>
<feature type="region of interest" description="Disordered" evidence="1">
    <location>
        <begin position="1"/>
        <end position="24"/>
    </location>
</feature>
<dbReference type="EMBL" id="JAPEUV010000106">
    <property type="protein sequence ID" value="KAJ4332915.1"/>
    <property type="molecule type" value="Genomic_DNA"/>
</dbReference>
<feature type="region of interest" description="Disordered" evidence="1">
    <location>
        <begin position="36"/>
        <end position="55"/>
    </location>
</feature>
<accession>A0A9W8WTT1</accession>
<name>A0A9W8WTT1_9PLEO</name>
<sequence length="687" mass="75628">MRTPSSTSGTSHSDAAAALVQLSQTPPRVAVNSYGVTGRLEQHSPDVVSPVSESSRHSTRADIIVGANAHNFTSPVSASTGVVKVSNSDDEDKIDQEYDSIDTPEALHAVSRNGAGLAQALPTVSSAKIPVPTFAPGLTIMKRPGIAPFHRPPYTPVEDSCDADIADSMFARPSDRPGQLSMQAPQTAYPILTLAPDELDTYIRRTAPFSQQSHGASLRHASVPVHFSNGPPQQTGPGMIYGRSSPMLHDIALNGQRISATLLPDSSNATMGLRHVSQPPPQTQLRLPPANIDGWASQQAKQPVSSVQEPPAPPSSSGVLVPGQASAEGAESQKKVLITRAPARPSAPKRVKVPPKTQTMTASRDGFGPKQIDIQDFKYRTIKSINMPAQTDVTPGEQPPEPASDSHPYGEDLDYRASFLIWLCDDLELAYSETVRRYRVQFPDERTITEDTVRKRHILYLEKLARKYGLKPEEEIEEPGGRVAIRGKQIGHKYNTINGVHVYSAAAGHDVAGTVRRRRAGKEPTEHRGFLKACICVWYDTAKASFEEIKLRLLNDYEWNIGVNTVKKHYYAERARVYDTFNVTGAVDHETFTRNADEDLDQLKLHYQQRHAYLLRTYVQQVPAEDVAYMQQLEQLVGSKEQDQLQRAQQMDSGPIRMIEEATEEVDKEDVMMQDTDPGPASDQDIN</sequence>
<reference evidence="2" key="1">
    <citation type="submission" date="2022-10" db="EMBL/GenBank/DDBJ databases">
        <title>Tapping the CABI collections for fungal endophytes: first genome assemblies for Collariella, Neodidymelliopsis, Ascochyta clinopodiicola, Didymella pomorum, Didymosphaeria variabile, Neocosmospora piperis and Neocucurbitaria cava.</title>
        <authorList>
            <person name="Hill R."/>
        </authorList>
    </citation>
    <scope>NUCLEOTIDE SEQUENCE</scope>
    <source>
        <strain evidence="2">IMI 360193</strain>
    </source>
</reference>
<protein>
    <submittedName>
        <fullName evidence="2">Uncharacterized protein</fullName>
    </submittedName>
</protein>
<dbReference type="OrthoDB" id="3773439at2759"/>
<comment type="caution">
    <text evidence="2">The sequence shown here is derived from an EMBL/GenBank/DDBJ whole genome shotgun (WGS) entry which is preliminary data.</text>
</comment>